<evidence type="ECO:0000313" key="2">
    <source>
        <dbReference type="Proteomes" id="UP000034617"/>
    </source>
</evidence>
<accession>A0A0G1GJK6</accession>
<evidence type="ECO:0000313" key="1">
    <source>
        <dbReference type="EMBL" id="KKT34523.1"/>
    </source>
</evidence>
<dbReference type="Gene3D" id="1.10.10.10">
    <property type="entry name" value="Winged helix-like DNA-binding domain superfamily/Winged helix DNA-binding domain"/>
    <property type="match status" value="1"/>
</dbReference>
<dbReference type="EMBL" id="LCHM01000072">
    <property type="protein sequence ID" value="KKT34523.1"/>
    <property type="molecule type" value="Genomic_DNA"/>
</dbReference>
<name>A0A0G1GJK6_9BACT</name>
<dbReference type="InterPro" id="IPR036388">
    <property type="entry name" value="WH-like_DNA-bd_sf"/>
</dbReference>
<evidence type="ECO:0008006" key="3">
    <source>
        <dbReference type="Google" id="ProtNLM"/>
    </source>
</evidence>
<reference evidence="1 2" key="1">
    <citation type="journal article" date="2015" name="Nature">
        <title>rRNA introns, odd ribosomes, and small enigmatic genomes across a large radiation of phyla.</title>
        <authorList>
            <person name="Brown C.T."/>
            <person name="Hug L.A."/>
            <person name="Thomas B.C."/>
            <person name="Sharon I."/>
            <person name="Castelle C.J."/>
            <person name="Singh A."/>
            <person name="Wilkins M.J."/>
            <person name="Williams K.H."/>
            <person name="Banfield J.F."/>
        </authorList>
    </citation>
    <scope>NUCLEOTIDE SEQUENCE [LARGE SCALE GENOMIC DNA]</scope>
</reference>
<dbReference type="Proteomes" id="UP000034617">
    <property type="component" value="Unassembled WGS sequence"/>
</dbReference>
<protein>
    <recommendedName>
        <fullName evidence="3">DUF433 domain-containing protein</fullName>
    </recommendedName>
</protein>
<sequence length="69" mass="7669">MKSNIVKDPDILEGTPVVLGTRIPVSRILFLFKQGYTIDEISLEYPQLSEKIVASVLEEIAENYGSKTA</sequence>
<dbReference type="PANTHER" id="PTHR34849:SF3">
    <property type="entry name" value="SSR2962 PROTEIN"/>
    <property type="match status" value="1"/>
</dbReference>
<dbReference type="InterPro" id="IPR009057">
    <property type="entry name" value="Homeodomain-like_sf"/>
</dbReference>
<dbReference type="InterPro" id="IPR007367">
    <property type="entry name" value="DUF433"/>
</dbReference>
<comment type="caution">
    <text evidence="1">The sequence shown here is derived from an EMBL/GenBank/DDBJ whole genome shotgun (WGS) entry which is preliminary data.</text>
</comment>
<dbReference type="Pfam" id="PF04255">
    <property type="entry name" value="DUF433"/>
    <property type="match status" value="1"/>
</dbReference>
<dbReference type="AlphaFoldDB" id="A0A0G1GJK6"/>
<dbReference type="SUPFAM" id="SSF46689">
    <property type="entry name" value="Homeodomain-like"/>
    <property type="match status" value="1"/>
</dbReference>
<dbReference type="PANTHER" id="PTHR34849">
    <property type="entry name" value="SSL5025 PROTEIN"/>
    <property type="match status" value="1"/>
</dbReference>
<organism evidence="1 2">
    <name type="scientific">Candidatus Gottesmanbacteria bacterium GW2011_GWB1_44_11c</name>
    <dbReference type="NCBI Taxonomy" id="1618447"/>
    <lineage>
        <taxon>Bacteria</taxon>
        <taxon>Candidatus Gottesmaniibacteriota</taxon>
    </lineage>
</organism>
<gene>
    <name evidence="1" type="ORF">UW22_C0072G0002</name>
</gene>
<proteinExistence type="predicted"/>